<comment type="caution">
    <text evidence="2">The sequence shown here is derived from an EMBL/GenBank/DDBJ whole genome shotgun (WGS) entry which is preliminary data.</text>
</comment>
<dbReference type="RefSeq" id="WP_179725794.1">
    <property type="nucleotide sequence ID" value="NZ_BAABEF010000001.1"/>
</dbReference>
<sequence>MRISGPRAVLLGTAAVVLTVVAVVAGLVLRAGDRPPLGAPTTGPRAAAAPVAGRVDVARAVGSLAVLRDWDRSRARAWAEGDVRALRALYVRGSPVGARDVAMLRAWLRRGLRVEGMAMQVLAVELRRRTDRRIVLVVTDRLSGAVGVRPRSGERVALPRDGPSTRRLVLVRPGGAWLLASAQAAEPRNPVASTDATSRSANP</sequence>
<evidence type="ECO:0000256" key="1">
    <source>
        <dbReference type="SAM" id="MobiDB-lite"/>
    </source>
</evidence>
<gene>
    <name evidence="2" type="ORF">BJ958_000965</name>
</gene>
<proteinExistence type="predicted"/>
<evidence type="ECO:0000313" key="2">
    <source>
        <dbReference type="EMBL" id="NYD29419.1"/>
    </source>
</evidence>
<accession>A0A852RG14</accession>
<feature type="region of interest" description="Disordered" evidence="1">
    <location>
        <begin position="182"/>
        <end position="203"/>
    </location>
</feature>
<feature type="compositionally biased region" description="Polar residues" evidence="1">
    <location>
        <begin position="191"/>
        <end position="203"/>
    </location>
</feature>
<reference evidence="2 3" key="1">
    <citation type="submission" date="2020-07" db="EMBL/GenBank/DDBJ databases">
        <title>Sequencing the genomes of 1000 actinobacteria strains.</title>
        <authorList>
            <person name="Klenk H.-P."/>
        </authorList>
    </citation>
    <scope>NUCLEOTIDE SEQUENCE [LARGE SCALE GENOMIC DNA]</scope>
    <source>
        <strain evidence="2 3">DSM 19082</strain>
    </source>
</reference>
<dbReference type="Proteomes" id="UP000582231">
    <property type="component" value="Unassembled WGS sequence"/>
</dbReference>
<protein>
    <submittedName>
        <fullName evidence="2">Uncharacterized protein</fullName>
    </submittedName>
</protein>
<dbReference type="EMBL" id="JACCBF010000001">
    <property type="protein sequence ID" value="NYD29419.1"/>
    <property type="molecule type" value="Genomic_DNA"/>
</dbReference>
<dbReference type="AlphaFoldDB" id="A0A852RG14"/>
<organism evidence="2 3">
    <name type="scientific">Nocardioides kongjuensis</name>
    <dbReference type="NCBI Taxonomy" id="349522"/>
    <lineage>
        <taxon>Bacteria</taxon>
        <taxon>Bacillati</taxon>
        <taxon>Actinomycetota</taxon>
        <taxon>Actinomycetes</taxon>
        <taxon>Propionibacteriales</taxon>
        <taxon>Nocardioidaceae</taxon>
        <taxon>Nocardioides</taxon>
    </lineage>
</organism>
<keyword evidence="3" id="KW-1185">Reference proteome</keyword>
<evidence type="ECO:0000313" key="3">
    <source>
        <dbReference type="Proteomes" id="UP000582231"/>
    </source>
</evidence>
<name>A0A852RG14_9ACTN</name>